<name>A0ABU2EGR2_9BURK</name>
<protein>
    <recommendedName>
        <fullName evidence="4">VCBS repeat-containing protein</fullName>
    </recommendedName>
</protein>
<accession>A0ABU2EGR2</accession>
<proteinExistence type="predicted"/>
<dbReference type="RefSeq" id="WP_310839619.1">
    <property type="nucleotide sequence ID" value="NZ_JAVLSJ010000002.1"/>
</dbReference>
<evidence type="ECO:0000313" key="2">
    <source>
        <dbReference type="EMBL" id="MDR9847335.1"/>
    </source>
</evidence>
<feature type="signal peptide" evidence="1">
    <location>
        <begin position="1"/>
        <end position="26"/>
    </location>
</feature>
<comment type="caution">
    <text evidence="2">The sequence shown here is derived from an EMBL/GenBank/DDBJ whole genome shotgun (WGS) entry which is preliminary data.</text>
</comment>
<organism evidence="2 3">
    <name type="scientific">Herbaspirillum huttiense subsp. lycopersici</name>
    <dbReference type="NCBI Taxonomy" id="3074428"/>
    <lineage>
        <taxon>Bacteria</taxon>
        <taxon>Pseudomonadati</taxon>
        <taxon>Pseudomonadota</taxon>
        <taxon>Betaproteobacteria</taxon>
        <taxon>Burkholderiales</taxon>
        <taxon>Oxalobacteraceae</taxon>
        <taxon>Herbaspirillum</taxon>
    </lineage>
</organism>
<sequence>MSPANSLTRKIICLLFLLACAVPAWAVSTDNLCAALTPYLKDPRHPTLPNPAREPNAVEKALIDRSDIDLLSWTDYDNGAALVDADNDGVDELYVWNVNGSGRFALIQFFELSKQEDGQSQRLIDKGSVNNGVLLSPYFVRFEGINYLVSTVNGDHEGLNIHQFEKEPDGRYRMRTVCSMKTVITTDQRCRHPACKALQKRMSSEETNDAFVTAEWPHKYFWPAGLAAFFADAEGDIDNTGESASIWRLGREGYYFGYIYWHFLAMGDEPPALDASLRGEAESGENGRAARRVLPGPAHARLSRVLRSQSALLTRTLRQPVELPKTGQFFLFQAENGKTYWAWDLEPRPYGEAIHIVYTRNKRSDYIGLVKSVRTSFLEPCRADCVYPLER</sequence>
<evidence type="ECO:0000256" key="1">
    <source>
        <dbReference type="SAM" id="SignalP"/>
    </source>
</evidence>
<dbReference type="Proteomes" id="UP001246576">
    <property type="component" value="Unassembled WGS sequence"/>
</dbReference>
<gene>
    <name evidence="2" type="ORF">RI048_03835</name>
</gene>
<keyword evidence="1" id="KW-0732">Signal</keyword>
<reference evidence="2" key="1">
    <citation type="submission" date="2023-09" db="EMBL/GenBank/DDBJ databases">
        <title>Description of first Herbaspirillum huttiense subsp. nephrolepsisexaltata and Herbaspirillum huttiense subsp. lycopersicon.</title>
        <authorList>
            <person name="Poudel M."/>
            <person name="Sharma A."/>
            <person name="Goss E."/>
            <person name="Tapia J.H."/>
            <person name="Harmon C.M."/>
            <person name="Jones J.B."/>
        </authorList>
    </citation>
    <scope>NUCLEOTIDE SEQUENCE</scope>
    <source>
        <strain evidence="2">SE1</strain>
    </source>
</reference>
<evidence type="ECO:0008006" key="4">
    <source>
        <dbReference type="Google" id="ProtNLM"/>
    </source>
</evidence>
<feature type="chain" id="PRO_5046039410" description="VCBS repeat-containing protein" evidence="1">
    <location>
        <begin position="27"/>
        <end position="391"/>
    </location>
</feature>
<evidence type="ECO:0000313" key="3">
    <source>
        <dbReference type="Proteomes" id="UP001246576"/>
    </source>
</evidence>
<dbReference type="EMBL" id="JAVLSJ010000002">
    <property type="protein sequence ID" value="MDR9847335.1"/>
    <property type="molecule type" value="Genomic_DNA"/>
</dbReference>
<keyword evidence="3" id="KW-1185">Reference proteome</keyword>